<dbReference type="PANTHER" id="PTHR31901:SF96">
    <property type="entry name" value="INDOLE-3-ACETIC ACID-AMIDO SYNTHETASE GH3.1-RELATED"/>
    <property type="match status" value="1"/>
</dbReference>
<evidence type="ECO:0000313" key="1">
    <source>
        <dbReference type="EMBL" id="DAD41406.1"/>
    </source>
</evidence>
<dbReference type="AlphaFoldDB" id="A0A822ZEG8"/>
<proteinExistence type="predicted"/>
<name>A0A822ZEG8_NELNU</name>
<sequence>MAVDSSISSSSEKHATALQFIEDMTKNADSVQQKVLAEILTQNAETEYLRRYQLGGSTDRDTFKSKIPVITYEDLQPEIQRIANGDRSAILSAHPISEFLTSSGTSAGERKLMPTIQAELDRRQLLYSLLTPLCTGTRQGEGSLLLLRQIRDKDARWTVGPPSSHQLLQE</sequence>
<dbReference type="PANTHER" id="PTHR31901">
    <property type="entry name" value="GH3 DOMAIN-CONTAINING PROTEIN"/>
    <property type="match status" value="1"/>
</dbReference>
<dbReference type="InterPro" id="IPR004993">
    <property type="entry name" value="GH3"/>
</dbReference>
<dbReference type="EMBL" id="DUZY01000005">
    <property type="protein sequence ID" value="DAD41406.1"/>
    <property type="molecule type" value="Genomic_DNA"/>
</dbReference>
<evidence type="ECO:0008006" key="3">
    <source>
        <dbReference type="Google" id="ProtNLM"/>
    </source>
</evidence>
<comment type="caution">
    <text evidence="1">The sequence shown here is derived from an EMBL/GenBank/DDBJ whole genome shotgun (WGS) entry which is preliminary data.</text>
</comment>
<protein>
    <recommendedName>
        <fullName evidence="3">Indole-3-acetic acid-amido synthetase GH3.1</fullName>
    </recommendedName>
</protein>
<keyword evidence="2" id="KW-1185">Reference proteome</keyword>
<dbReference type="Proteomes" id="UP000607653">
    <property type="component" value="Unassembled WGS sequence"/>
</dbReference>
<reference evidence="1 2" key="1">
    <citation type="journal article" date="2020" name="Mol. Biol. Evol.">
        <title>Distinct Expression and Methylation Patterns for Genes with Different Fates following a Single Whole-Genome Duplication in Flowering Plants.</title>
        <authorList>
            <person name="Shi T."/>
            <person name="Rahmani R.S."/>
            <person name="Gugger P.F."/>
            <person name="Wang M."/>
            <person name="Li H."/>
            <person name="Zhang Y."/>
            <person name="Li Z."/>
            <person name="Wang Q."/>
            <person name="Van de Peer Y."/>
            <person name="Marchal K."/>
            <person name="Chen J."/>
        </authorList>
    </citation>
    <scope>NUCLEOTIDE SEQUENCE [LARGE SCALE GENOMIC DNA]</scope>
    <source>
        <tissue evidence="1">Leaf</tissue>
    </source>
</reference>
<organism evidence="1 2">
    <name type="scientific">Nelumbo nucifera</name>
    <name type="common">Sacred lotus</name>
    <dbReference type="NCBI Taxonomy" id="4432"/>
    <lineage>
        <taxon>Eukaryota</taxon>
        <taxon>Viridiplantae</taxon>
        <taxon>Streptophyta</taxon>
        <taxon>Embryophyta</taxon>
        <taxon>Tracheophyta</taxon>
        <taxon>Spermatophyta</taxon>
        <taxon>Magnoliopsida</taxon>
        <taxon>Proteales</taxon>
        <taxon>Nelumbonaceae</taxon>
        <taxon>Nelumbo</taxon>
    </lineage>
</organism>
<accession>A0A822ZEG8</accession>
<gene>
    <name evidence="1" type="ORF">HUJ06_015729</name>
</gene>
<evidence type="ECO:0000313" key="2">
    <source>
        <dbReference type="Proteomes" id="UP000607653"/>
    </source>
</evidence>
<dbReference type="Pfam" id="PF03321">
    <property type="entry name" value="GH3"/>
    <property type="match status" value="1"/>
</dbReference>